<proteinExistence type="predicted"/>
<reference evidence="5" key="1">
    <citation type="submission" date="2013-08" db="EMBL/GenBank/DDBJ databases">
        <authorList>
            <person name="Mendez C."/>
            <person name="Richter M."/>
            <person name="Ferrer M."/>
            <person name="Sanchez J."/>
        </authorList>
    </citation>
    <scope>NUCLEOTIDE SEQUENCE</scope>
</reference>
<dbReference type="PANTHER" id="PTHR23077:SF199">
    <property type="entry name" value="AAA FAMILY ATPASE"/>
    <property type="match status" value="1"/>
</dbReference>
<evidence type="ECO:0000256" key="3">
    <source>
        <dbReference type="ARBA" id="ARBA00023054"/>
    </source>
</evidence>
<gene>
    <name evidence="5" type="ORF">B2A_06606</name>
</gene>
<evidence type="ECO:0000259" key="4">
    <source>
        <dbReference type="SMART" id="SM00382"/>
    </source>
</evidence>
<dbReference type="SUPFAM" id="SSF52540">
    <property type="entry name" value="P-loop containing nucleoside triphosphate hydrolases"/>
    <property type="match status" value="1"/>
</dbReference>
<comment type="caution">
    <text evidence="5">The sequence shown here is derived from an EMBL/GenBank/DDBJ whole genome shotgun (WGS) entry which is preliminary data.</text>
</comment>
<dbReference type="EMBL" id="AUZZ01004687">
    <property type="protein sequence ID" value="EQD52271.1"/>
    <property type="molecule type" value="Genomic_DNA"/>
</dbReference>
<feature type="non-terminal residue" evidence="5">
    <location>
        <position position="1"/>
    </location>
</feature>
<dbReference type="GO" id="GO:0005524">
    <property type="term" value="F:ATP binding"/>
    <property type="evidence" value="ECO:0007669"/>
    <property type="project" value="UniProtKB-KW"/>
</dbReference>
<dbReference type="AlphaFoldDB" id="T0ZVH6"/>
<dbReference type="Pfam" id="PF00004">
    <property type="entry name" value="AAA"/>
    <property type="match status" value="1"/>
</dbReference>
<accession>T0ZVH6</accession>
<name>T0ZVH6_9ZZZZ</name>
<dbReference type="Gene3D" id="3.40.50.300">
    <property type="entry name" value="P-loop containing nucleotide triphosphate hydrolases"/>
    <property type="match status" value="1"/>
</dbReference>
<sequence>DIGNYENTKSELKEAIIAPLEQKGISRAYNIKPLKGIIFFGPPGTGKTMMMRALANEIHANFFYVKGTSIISSYTGESEKILSNVFSVANKNTPCVLFIDEIDSIATGRDFETDDVRRHILSQLLQELDGFQKLEHVIVVGATNTPDKLDPALLRPGR</sequence>
<dbReference type="InterPro" id="IPR003593">
    <property type="entry name" value="AAA+_ATPase"/>
</dbReference>
<dbReference type="FunFam" id="3.40.50.300:FF:001025">
    <property type="entry name" value="ATPase family, AAA domain-containing 2B"/>
    <property type="match status" value="1"/>
</dbReference>
<dbReference type="GO" id="GO:0016887">
    <property type="term" value="F:ATP hydrolysis activity"/>
    <property type="evidence" value="ECO:0007669"/>
    <property type="project" value="InterPro"/>
</dbReference>
<reference evidence="5" key="2">
    <citation type="journal article" date="2014" name="ISME J.">
        <title>Microbial stratification in low pH oxic and suboxic macroscopic growths along an acid mine drainage.</title>
        <authorList>
            <person name="Mendez-Garcia C."/>
            <person name="Mesa V."/>
            <person name="Sprenger R.R."/>
            <person name="Richter M."/>
            <person name="Diez M.S."/>
            <person name="Solano J."/>
            <person name="Bargiela R."/>
            <person name="Golyshina O.V."/>
            <person name="Manteca A."/>
            <person name="Ramos J.L."/>
            <person name="Gallego J.R."/>
            <person name="Llorente I."/>
            <person name="Martins Dos Santos V.A."/>
            <person name="Jensen O.N."/>
            <person name="Pelaez A.I."/>
            <person name="Sanchez J."/>
            <person name="Ferrer M."/>
        </authorList>
    </citation>
    <scope>NUCLEOTIDE SEQUENCE</scope>
</reference>
<dbReference type="PROSITE" id="PS00674">
    <property type="entry name" value="AAA"/>
    <property type="match status" value="1"/>
</dbReference>
<keyword evidence="1" id="KW-0547">Nucleotide-binding</keyword>
<dbReference type="PANTHER" id="PTHR23077">
    <property type="entry name" value="AAA-FAMILY ATPASE"/>
    <property type="match status" value="1"/>
</dbReference>
<evidence type="ECO:0000256" key="1">
    <source>
        <dbReference type="ARBA" id="ARBA00022741"/>
    </source>
</evidence>
<protein>
    <submittedName>
        <fullName evidence="5">ATPase, AAA-type, core domain protein</fullName>
    </submittedName>
</protein>
<dbReference type="SMART" id="SM00382">
    <property type="entry name" value="AAA"/>
    <property type="match status" value="1"/>
</dbReference>
<evidence type="ECO:0000256" key="2">
    <source>
        <dbReference type="ARBA" id="ARBA00022840"/>
    </source>
</evidence>
<dbReference type="InterPro" id="IPR003960">
    <property type="entry name" value="ATPase_AAA_CS"/>
</dbReference>
<dbReference type="InterPro" id="IPR027417">
    <property type="entry name" value="P-loop_NTPase"/>
</dbReference>
<dbReference type="InterPro" id="IPR050168">
    <property type="entry name" value="AAA_ATPase_domain"/>
</dbReference>
<organism evidence="5">
    <name type="scientific">mine drainage metagenome</name>
    <dbReference type="NCBI Taxonomy" id="410659"/>
    <lineage>
        <taxon>unclassified sequences</taxon>
        <taxon>metagenomes</taxon>
        <taxon>ecological metagenomes</taxon>
    </lineage>
</organism>
<feature type="domain" description="AAA+ ATPase" evidence="4">
    <location>
        <begin position="33"/>
        <end position="157"/>
    </location>
</feature>
<evidence type="ECO:0000313" key="5">
    <source>
        <dbReference type="EMBL" id="EQD52271.1"/>
    </source>
</evidence>
<keyword evidence="2" id="KW-0067">ATP-binding</keyword>
<dbReference type="InterPro" id="IPR003959">
    <property type="entry name" value="ATPase_AAA_core"/>
</dbReference>
<keyword evidence="3" id="KW-0175">Coiled coil</keyword>